<dbReference type="Gene3D" id="1.20.120.1200">
    <property type="entry name" value="NADH-ubiquinone/plastoquinone oxidoreductase chain 6, subunit NuoJ"/>
    <property type="match status" value="1"/>
</dbReference>
<feature type="transmembrane region" description="Helical" evidence="1">
    <location>
        <begin position="89"/>
        <end position="113"/>
    </location>
</feature>
<dbReference type="GO" id="GO:0016491">
    <property type="term" value="F:oxidoreductase activity"/>
    <property type="evidence" value="ECO:0007669"/>
    <property type="project" value="UniProtKB-KW"/>
</dbReference>
<keyword evidence="1" id="KW-1133">Transmembrane helix</keyword>
<feature type="transmembrane region" description="Helical" evidence="1">
    <location>
        <begin position="167"/>
        <end position="189"/>
    </location>
</feature>
<keyword evidence="2" id="KW-0560">Oxidoreductase</keyword>
<keyword evidence="2" id="KW-0830">Ubiquinone</keyword>
<dbReference type="InterPro" id="IPR001457">
    <property type="entry name" value="NADH_UbQ/plastoQ_OxRdtase_su6"/>
</dbReference>
<dbReference type="PANTHER" id="PTHR33269:SF17">
    <property type="entry name" value="NADH-UBIQUINONE OXIDOREDUCTASE CHAIN 6"/>
    <property type="match status" value="1"/>
</dbReference>
<feature type="transmembrane region" description="Helical" evidence="1">
    <location>
        <begin position="55"/>
        <end position="77"/>
    </location>
</feature>
<name>A0A160VAX5_9ZZZZ</name>
<organism evidence="2">
    <name type="scientific">hydrothermal vent metagenome</name>
    <dbReference type="NCBI Taxonomy" id="652676"/>
    <lineage>
        <taxon>unclassified sequences</taxon>
        <taxon>metagenomes</taxon>
        <taxon>ecological metagenomes</taxon>
    </lineage>
</organism>
<sequence>MLFQDVVFWILSVMAVVGALGVVMVPDLFRAALLLIVVFIAVAGLFILLSAEFLAVVQVLIYVGAIAILIIFAVMLTRDVQHGNLPNRMQMPAAVLAALLFAALVAVAVGAQWESRPARQQERVDLVQTSAVTTLTGDVLTEAGITGPEEQSEVQTAGLADLLISDYVLPFEAVSVLLLAALIGALVLVRPNPGTGKS</sequence>
<dbReference type="EMBL" id="FAXA01000387">
    <property type="protein sequence ID" value="CUV03279.1"/>
    <property type="molecule type" value="Genomic_DNA"/>
</dbReference>
<protein>
    <submittedName>
        <fullName evidence="2">NADH-ubiquinone oxidoreductase chain J</fullName>
        <ecNumber evidence="2">1.6.5.3</ecNumber>
    </submittedName>
</protein>
<dbReference type="AlphaFoldDB" id="A0A160VAX5"/>
<keyword evidence="1" id="KW-0472">Membrane</keyword>
<evidence type="ECO:0000313" key="2">
    <source>
        <dbReference type="EMBL" id="CUV03279.1"/>
    </source>
</evidence>
<dbReference type="Pfam" id="PF00499">
    <property type="entry name" value="Oxidored_q3"/>
    <property type="match status" value="1"/>
</dbReference>
<gene>
    <name evidence="2" type="ORF">MGWOODY_Clf2165</name>
</gene>
<dbReference type="PANTHER" id="PTHR33269">
    <property type="entry name" value="NADH-UBIQUINONE OXIDOREDUCTASE CHAIN 6"/>
    <property type="match status" value="1"/>
</dbReference>
<proteinExistence type="predicted"/>
<dbReference type="GO" id="GO:0008137">
    <property type="term" value="F:NADH dehydrogenase (ubiquinone) activity"/>
    <property type="evidence" value="ECO:0007669"/>
    <property type="project" value="InterPro"/>
</dbReference>
<feature type="transmembrane region" description="Helical" evidence="1">
    <location>
        <begin position="32"/>
        <end position="49"/>
    </location>
</feature>
<evidence type="ECO:0000256" key="1">
    <source>
        <dbReference type="SAM" id="Phobius"/>
    </source>
</evidence>
<dbReference type="EC" id="1.6.5.3" evidence="2"/>
<dbReference type="InterPro" id="IPR042106">
    <property type="entry name" value="Nuo/plastoQ_OxRdtase_6_NuoJ"/>
</dbReference>
<accession>A0A160VAX5</accession>
<keyword evidence="1" id="KW-0812">Transmembrane</keyword>
<feature type="transmembrane region" description="Helical" evidence="1">
    <location>
        <begin position="6"/>
        <end position="25"/>
    </location>
</feature>
<reference evidence="2" key="1">
    <citation type="submission" date="2015-10" db="EMBL/GenBank/DDBJ databases">
        <authorList>
            <person name="Gilbert D.G."/>
        </authorList>
    </citation>
    <scope>NUCLEOTIDE SEQUENCE</scope>
</reference>